<keyword evidence="3" id="KW-1185">Reference proteome</keyword>
<evidence type="ECO:0000313" key="2">
    <source>
        <dbReference type="EMBL" id="TDB64352.1"/>
    </source>
</evidence>
<dbReference type="EMBL" id="SMJU01000007">
    <property type="protein sequence ID" value="TDB64352.1"/>
    <property type="molecule type" value="Genomic_DNA"/>
</dbReference>
<gene>
    <name evidence="2" type="ORF">EZE20_11760</name>
</gene>
<feature type="coiled-coil region" evidence="1">
    <location>
        <begin position="2"/>
        <end position="29"/>
    </location>
</feature>
<accession>A0A4R4KC78</accession>
<sequence length="69" mass="8312">MHRIQTQANENLREENRSLRNELRFTNLLRLLEKRSFEGAFENEKKKRKWILWRGRAEGFAAGLLVPFP</sequence>
<comment type="caution">
    <text evidence="2">The sequence shown here is derived from an EMBL/GenBank/DDBJ whole genome shotgun (WGS) entry which is preliminary data.</text>
</comment>
<evidence type="ECO:0000313" key="3">
    <source>
        <dbReference type="Proteomes" id="UP000295706"/>
    </source>
</evidence>
<proteinExistence type="predicted"/>
<evidence type="ECO:0000256" key="1">
    <source>
        <dbReference type="SAM" id="Coils"/>
    </source>
</evidence>
<reference evidence="2 3" key="1">
    <citation type="submission" date="2019-02" db="EMBL/GenBank/DDBJ databases">
        <title>Arundinibacter roseus gen. nov., sp. nov., a new member of the family Cytophagaceae.</title>
        <authorList>
            <person name="Szuroczki S."/>
            <person name="Khayer B."/>
            <person name="Sproer C."/>
            <person name="Toumi M."/>
            <person name="Szabo A."/>
            <person name="Felfoldi T."/>
            <person name="Schumann P."/>
            <person name="Toth E."/>
        </authorList>
    </citation>
    <scope>NUCLEOTIDE SEQUENCE [LARGE SCALE GENOMIC DNA]</scope>
    <source>
        <strain evidence="2 3">DMA-k-7a</strain>
    </source>
</reference>
<organism evidence="2 3">
    <name type="scientific">Arundinibacter roseus</name>
    <dbReference type="NCBI Taxonomy" id="2070510"/>
    <lineage>
        <taxon>Bacteria</taxon>
        <taxon>Pseudomonadati</taxon>
        <taxon>Bacteroidota</taxon>
        <taxon>Cytophagia</taxon>
        <taxon>Cytophagales</taxon>
        <taxon>Spirosomataceae</taxon>
        <taxon>Arundinibacter</taxon>
    </lineage>
</organism>
<keyword evidence="1" id="KW-0175">Coiled coil</keyword>
<dbReference type="Proteomes" id="UP000295706">
    <property type="component" value="Unassembled WGS sequence"/>
</dbReference>
<dbReference type="AlphaFoldDB" id="A0A4R4KC78"/>
<dbReference type="RefSeq" id="WP_132117820.1">
    <property type="nucleotide sequence ID" value="NZ_SMJU01000007.1"/>
</dbReference>
<protein>
    <submittedName>
        <fullName evidence="2">Uncharacterized protein</fullName>
    </submittedName>
</protein>
<name>A0A4R4KC78_9BACT</name>